<dbReference type="OrthoDB" id="1750997at2759"/>
<proteinExistence type="predicted"/>
<sequence>ECFICEGPHRVKDCPNRERFNAFVAQDNSGANFESDVLARVTLIQLISALRTVPPSDLMYVHLEIEGQQVAAMVDTSATHSFMLERIVHGLNLKVDKYSSRIKAANSQA</sequence>
<dbReference type="Proteomes" id="UP000187406">
    <property type="component" value="Unassembled WGS sequence"/>
</dbReference>
<reference evidence="2" key="1">
    <citation type="submission" date="2016-04" db="EMBL/GenBank/DDBJ databases">
        <title>Cephalotus genome sequencing.</title>
        <authorList>
            <person name="Fukushima K."/>
            <person name="Hasebe M."/>
            <person name="Fang X."/>
        </authorList>
    </citation>
    <scope>NUCLEOTIDE SEQUENCE [LARGE SCALE GENOMIC DNA]</scope>
    <source>
        <strain evidence="2">cv. St1</strain>
    </source>
</reference>
<dbReference type="InParanoid" id="A0A1Q3CP54"/>
<accession>A0A1Q3CP54</accession>
<feature type="non-terminal residue" evidence="1">
    <location>
        <position position="1"/>
    </location>
</feature>
<dbReference type="SUPFAM" id="SSF50630">
    <property type="entry name" value="Acid proteases"/>
    <property type="match status" value="1"/>
</dbReference>
<dbReference type="Gene3D" id="2.40.70.10">
    <property type="entry name" value="Acid Proteases"/>
    <property type="match status" value="1"/>
</dbReference>
<evidence type="ECO:0000313" key="1">
    <source>
        <dbReference type="EMBL" id="GAV82036.1"/>
    </source>
</evidence>
<keyword evidence="2" id="KW-1185">Reference proteome</keyword>
<comment type="caution">
    <text evidence="1">The sequence shown here is derived from an EMBL/GenBank/DDBJ whole genome shotgun (WGS) entry which is preliminary data.</text>
</comment>
<evidence type="ECO:0000313" key="2">
    <source>
        <dbReference type="Proteomes" id="UP000187406"/>
    </source>
</evidence>
<dbReference type="Pfam" id="PF13975">
    <property type="entry name" value="gag-asp_proteas"/>
    <property type="match status" value="1"/>
</dbReference>
<organism evidence="1 2">
    <name type="scientific">Cephalotus follicularis</name>
    <name type="common">Albany pitcher plant</name>
    <dbReference type="NCBI Taxonomy" id="3775"/>
    <lineage>
        <taxon>Eukaryota</taxon>
        <taxon>Viridiplantae</taxon>
        <taxon>Streptophyta</taxon>
        <taxon>Embryophyta</taxon>
        <taxon>Tracheophyta</taxon>
        <taxon>Spermatophyta</taxon>
        <taxon>Magnoliopsida</taxon>
        <taxon>eudicotyledons</taxon>
        <taxon>Gunneridae</taxon>
        <taxon>Pentapetalae</taxon>
        <taxon>rosids</taxon>
        <taxon>fabids</taxon>
        <taxon>Oxalidales</taxon>
        <taxon>Cephalotaceae</taxon>
        <taxon>Cephalotus</taxon>
    </lineage>
</organism>
<gene>
    <name evidence="1" type="ORF">CFOL_v3_25489</name>
</gene>
<dbReference type="AlphaFoldDB" id="A0A1Q3CP54"/>
<name>A0A1Q3CP54_CEPFO</name>
<protein>
    <submittedName>
        <fullName evidence="1">Gag-asp_proteas domain-containing protein</fullName>
    </submittedName>
</protein>
<dbReference type="InterPro" id="IPR021109">
    <property type="entry name" value="Peptidase_aspartic_dom_sf"/>
</dbReference>
<dbReference type="EMBL" id="BDDD01002546">
    <property type="protein sequence ID" value="GAV82036.1"/>
    <property type="molecule type" value="Genomic_DNA"/>
</dbReference>